<reference evidence="2 3" key="1">
    <citation type="submission" date="2024-06" db="EMBL/GenBank/DDBJ databases">
        <title>Genomic Encyclopedia of Type Strains, Phase IV (KMG-IV): sequencing the most valuable type-strain genomes for metagenomic binning, comparative biology and taxonomic classification.</title>
        <authorList>
            <person name="Goeker M."/>
        </authorList>
    </citation>
    <scope>NUCLEOTIDE SEQUENCE [LARGE SCALE GENOMIC DNA]</scope>
    <source>
        <strain evidence="2 3">DSM 29492</strain>
    </source>
</reference>
<feature type="transmembrane region" description="Helical" evidence="1">
    <location>
        <begin position="77"/>
        <end position="95"/>
    </location>
</feature>
<organism evidence="2 3">
    <name type="scientific">Blautia caecimuris</name>
    <dbReference type="NCBI Taxonomy" id="1796615"/>
    <lineage>
        <taxon>Bacteria</taxon>
        <taxon>Bacillati</taxon>
        <taxon>Bacillota</taxon>
        <taxon>Clostridia</taxon>
        <taxon>Lachnospirales</taxon>
        <taxon>Lachnospiraceae</taxon>
        <taxon>Blautia</taxon>
    </lineage>
</organism>
<protein>
    <submittedName>
        <fullName evidence="2">Uncharacterized protein</fullName>
    </submittedName>
</protein>
<dbReference type="RefSeq" id="WP_306814072.1">
    <property type="nucleotide sequence ID" value="NZ_JANJZT010000012.1"/>
</dbReference>
<evidence type="ECO:0000256" key="1">
    <source>
        <dbReference type="SAM" id="Phobius"/>
    </source>
</evidence>
<dbReference type="EMBL" id="JBEPMJ010000012">
    <property type="protein sequence ID" value="MET3750600.1"/>
    <property type="molecule type" value="Genomic_DNA"/>
</dbReference>
<evidence type="ECO:0000313" key="3">
    <source>
        <dbReference type="Proteomes" id="UP001549106"/>
    </source>
</evidence>
<proteinExistence type="predicted"/>
<dbReference type="Proteomes" id="UP001549106">
    <property type="component" value="Unassembled WGS sequence"/>
</dbReference>
<gene>
    <name evidence="2" type="ORF">ABID24_001852</name>
</gene>
<keyword evidence="1" id="KW-0472">Membrane</keyword>
<keyword evidence="3" id="KW-1185">Reference proteome</keyword>
<accession>A0ABV2M2B8</accession>
<keyword evidence="1" id="KW-1133">Transmembrane helix</keyword>
<evidence type="ECO:0000313" key="2">
    <source>
        <dbReference type="EMBL" id="MET3750600.1"/>
    </source>
</evidence>
<comment type="caution">
    <text evidence="2">The sequence shown here is derived from an EMBL/GenBank/DDBJ whole genome shotgun (WGS) entry which is preliminary data.</text>
</comment>
<keyword evidence="1" id="KW-0812">Transmembrane</keyword>
<sequence length="96" mass="10683">MFVNDGSSNTIWKIIKELVKFKKVCLFLGEMIQLVGFKSTCTYYTRNSRMAGKGHYLLNKMLTLAFKGSTSLSVKPLTIITSFGIFISSVSFIGAI</sequence>
<name>A0ABV2M2B8_9FIRM</name>